<evidence type="ECO:0000313" key="2">
    <source>
        <dbReference type="EMBL" id="CAB3366570.1"/>
    </source>
</evidence>
<feature type="region of interest" description="Disordered" evidence="1">
    <location>
        <begin position="283"/>
        <end position="338"/>
    </location>
</feature>
<name>A0A8S1C3K9_9INSE</name>
<sequence length="506" mass="57588">MTHRLIRRDGQCPRHRQRQAFAGRRPRHRTETIEDKATSDNWPEIYKDAPHFRRVGDGPEYCLEIPCAKLDFTGACSVIAKNCYGEAKAVISLQITAKGMEELSRDHHRPVTTHRTKQSEKRPRPGHRRRQRGQQEAQAQGGAAKVLRHYTQQGRRRGRDSAVPVRDRCHPTPWVTWDTDGLILTPSRRLIINGSEHLVAWERLRASFDWQTAQFMLVDCSGCKEGDGARHSLHKCACVIEELCLKDKLLEDQRKIIVEIQIKLDEKQKELEELRQLLDTRSSSPWTGLRRTSSSCSSGSSRSTRSWKSGADAGFAQPRAGGARGGRRPNRQHDETEHVWRELDETRRQVEQLSRVKVALEVGLTLARLDELAVFLVALLSRLHLLASLLATNRSSLLQLLDQSRSLYASVLAVSAALEDSLIDYIHKVPTRRNTPYSYTSFWMMTCSVLLCSRECRLRGQRSPGDDRWPRPHFGPLMLDVEVERDRAQFGAGLVGLGVHDVEVET</sequence>
<dbReference type="EMBL" id="CADEPI010000026">
    <property type="protein sequence ID" value="CAB3366570.1"/>
    <property type="molecule type" value="Genomic_DNA"/>
</dbReference>
<feature type="compositionally biased region" description="Basic residues" evidence="1">
    <location>
        <begin position="13"/>
        <end position="28"/>
    </location>
</feature>
<dbReference type="OrthoDB" id="6070751at2759"/>
<protein>
    <submittedName>
        <fullName evidence="2">Uncharacterized protein</fullName>
    </submittedName>
</protein>
<feature type="compositionally biased region" description="Basic residues" evidence="1">
    <location>
        <begin position="106"/>
        <end position="116"/>
    </location>
</feature>
<dbReference type="AlphaFoldDB" id="A0A8S1C3K9"/>
<organism evidence="2 3">
    <name type="scientific">Cloeon dipterum</name>
    <dbReference type="NCBI Taxonomy" id="197152"/>
    <lineage>
        <taxon>Eukaryota</taxon>
        <taxon>Metazoa</taxon>
        <taxon>Ecdysozoa</taxon>
        <taxon>Arthropoda</taxon>
        <taxon>Hexapoda</taxon>
        <taxon>Insecta</taxon>
        <taxon>Pterygota</taxon>
        <taxon>Palaeoptera</taxon>
        <taxon>Ephemeroptera</taxon>
        <taxon>Pisciforma</taxon>
        <taxon>Baetidae</taxon>
        <taxon>Cloeon</taxon>
    </lineage>
</organism>
<proteinExistence type="predicted"/>
<gene>
    <name evidence="2" type="ORF">CLODIP_2_CD15974</name>
</gene>
<keyword evidence="3" id="KW-1185">Reference proteome</keyword>
<evidence type="ECO:0000256" key="1">
    <source>
        <dbReference type="SAM" id="MobiDB-lite"/>
    </source>
</evidence>
<comment type="caution">
    <text evidence="2">The sequence shown here is derived from an EMBL/GenBank/DDBJ whole genome shotgun (WGS) entry which is preliminary data.</text>
</comment>
<evidence type="ECO:0000313" key="3">
    <source>
        <dbReference type="Proteomes" id="UP000494165"/>
    </source>
</evidence>
<feature type="region of interest" description="Disordered" evidence="1">
    <location>
        <begin position="1"/>
        <end position="43"/>
    </location>
</feature>
<feature type="compositionally biased region" description="Basic and acidic residues" evidence="1">
    <location>
        <begin position="29"/>
        <end position="38"/>
    </location>
</feature>
<feature type="region of interest" description="Disordered" evidence="1">
    <location>
        <begin position="101"/>
        <end position="145"/>
    </location>
</feature>
<dbReference type="Proteomes" id="UP000494165">
    <property type="component" value="Unassembled WGS sequence"/>
</dbReference>
<reference evidence="2 3" key="1">
    <citation type="submission" date="2020-04" db="EMBL/GenBank/DDBJ databases">
        <authorList>
            <person name="Alioto T."/>
            <person name="Alioto T."/>
            <person name="Gomez Garrido J."/>
        </authorList>
    </citation>
    <scope>NUCLEOTIDE SEQUENCE [LARGE SCALE GENOMIC DNA]</scope>
</reference>
<feature type="compositionally biased region" description="Low complexity" evidence="1">
    <location>
        <begin position="287"/>
        <end position="321"/>
    </location>
</feature>
<feature type="compositionally biased region" description="Low complexity" evidence="1">
    <location>
        <begin position="134"/>
        <end position="144"/>
    </location>
</feature>
<accession>A0A8S1C3K9</accession>